<proteinExistence type="predicted"/>
<evidence type="ECO:0000313" key="9">
    <source>
        <dbReference type="Proteomes" id="UP001190700"/>
    </source>
</evidence>
<evidence type="ECO:0000256" key="2">
    <source>
        <dbReference type="ARBA" id="ARBA00022692"/>
    </source>
</evidence>
<dbReference type="GO" id="GO:0022857">
    <property type="term" value="F:transmembrane transporter activity"/>
    <property type="evidence" value="ECO:0007669"/>
    <property type="project" value="InterPro"/>
</dbReference>
<accession>A0AAE0FR89</accession>
<dbReference type="EMBL" id="LGRX02014687">
    <property type="protein sequence ID" value="KAK3264253.1"/>
    <property type="molecule type" value="Genomic_DNA"/>
</dbReference>
<evidence type="ECO:0000313" key="8">
    <source>
        <dbReference type="EMBL" id="KAK3264253.1"/>
    </source>
</evidence>
<gene>
    <name evidence="8" type="ORF">CYMTET_26994</name>
</gene>
<evidence type="ECO:0000256" key="1">
    <source>
        <dbReference type="ARBA" id="ARBA00004141"/>
    </source>
</evidence>
<comment type="caution">
    <text evidence="8">The sequence shown here is derived from an EMBL/GenBank/DDBJ whole genome shotgun (WGS) entry which is preliminary data.</text>
</comment>
<dbReference type="AlphaFoldDB" id="A0AAE0FR89"/>
<dbReference type="InterPro" id="IPR036259">
    <property type="entry name" value="MFS_trans_sf"/>
</dbReference>
<feature type="transmembrane region" description="Helical" evidence="6">
    <location>
        <begin position="242"/>
        <end position="261"/>
    </location>
</feature>
<dbReference type="Proteomes" id="UP001190700">
    <property type="component" value="Unassembled WGS sequence"/>
</dbReference>
<keyword evidence="4 6" id="KW-0472">Membrane</keyword>
<dbReference type="PROSITE" id="PS50850">
    <property type="entry name" value="MFS"/>
    <property type="match status" value="1"/>
</dbReference>
<protein>
    <recommendedName>
        <fullName evidence="7">Major facilitator superfamily (MFS) profile domain-containing protein</fullName>
    </recommendedName>
</protein>
<feature type="region of interest" description="Disordered" evidence="5">
    <location>
        <begin position="71"/>
        <end position="93"/>
    </location>
</feature>
<dbReference type="Pfam" id="PF07690">
    <property type="entry name" value="MFS_1"/>
    <property type="match status" value="1"/>
</dbReference>
<feature type="transmembrane region" description="Helical" evidence="6">
    <location>
        <begin position="213"/>
        <end position="236"/>
    </location>
</feature>
<feature type="transmembrane region" description="Helical" evidence="6">
    <location>
        <begin position="329"/>
        <end position="349"/>
    </location>
</feature>
<comment type="subcellular location">
    <subcellularLocation>
        <location evidence="1">Membrane</location>
        <topology evidence="1">Multi-pass membrane protein</topology>
    </subcellularLocation>
</comment>
<dbReference type="GO" id="GO:0016020">
    <property type="term" value="C:membrane"/>
    <property type="evidence" value="ECO:0007669"/>
    <property type="project" value="UniProtKB-SubCell"/>
</dbReference>
<dbReference type="InterPro" id="IPR020846">
    <property type="entry name" value="MFS_dom"/>
</dbReference>
<evidence type="ECO:0000256" key="4">
    <source>
        <dbReference type="ARBA" id="ARBA00023136"/>
    </source>
</evidence>
<evidence type="ECO:0000256" key="5">
    <source>
        <dbReference type="SAM" id="MobiDB-lite"/>
    </source>
</evidence>
<keyword evidence="2 6" id="KW-0812">Transmembrane</keyword>
<feature type="transmembrane region" description="Helical" evidence="6">
    <location>
        <begin position="32"/>
        <end position="52"/>
    </location>
</feature>
<feature type="transmembrane region" description="Helical" evidence="6">
    <location>
        <begin position="369"/>
        <end position="391"/>
    </location>
</feature>
<keyword evidence="9" id="KW-1185">Reference proteome</keyword>
<organism evidence="8 9">
    <name type="scientific">Cymbomonas tetramitiformis</name>
    <dbReference type="NCBI Taxonomy" id="36881"/>
    <lineage>
        <taxon>Eukaryota</taxon>
        <taxon>Viridiplantae</taxon>
        <taxon>Chlorophyta</taxon>
        <taxon>Pyramimonadophyceae</taxon>
        <taxon>Pyramimonadales</taxon>
        <taxon>Pyramimonadaceae</taxon>
        <taxon>Cymbomonas</taxon>
    </lineage>
</organism>
<reference evidence="8 9" key="1">
    <citation type="journal article" date="2015" name="Genome Biol. Evol.">
        <title>Comparative Genomics of a Bacterivorous Green Alga Reveals Evolutionary Causalities and Consequences of Phago-Mixotrophic Mode of Nutrition.</title>
        <authorList>
            <person name="Burns J.A."/>
            <person name="Paasch A."/>
            <person name="Narechania A."/>
            <person name="Kim E."/>
        </authorList>
    </citation>
    <scope>NUCLEOTIDE SEQUENCE [LARGE SCALE GENOMIC DNA]</scope>
    <source>
        <strain evidence="8 9">PLY_AMNH</strain>
    </source>
</reference>
<feature type="domain" description="Major facilitator superfamily (MFS) profile" evidence="7">
    <location>
        <begin position="38"/>
        <end position="468"/>
    </location>
</feature>
<sequence>MALEHIGGKPQPDNTASGILLIGLGWYQTRTLLLLGGLWIVTVWPVFIPVFAHSAIDYECDASGATVVLEAPQASSSPKPSEEQAEAPNGSFEEDDGAAAMFLGDFGRGTIASEFNLVCDRKPHLAIVGSVFFLGCFFGAAFGGRITDTLGRRRSTLLGLALMALGQASAALSPNFELYVCARFMLGATSSWTLLASYTLGTEWCPAAWRIPVGVGFFPLSFAIGEMILIGLAALIWSWQKLTAITAVLIGAMLPLVWFLLPETPAWYAMQGQLEQEVALLAEAAECNKCSTYKAQMASSATDPLVEPVADTATGQAEVSALTEQSTPCGALGAVLCLPSMFPMMTLWFSASLSYYGLSLGSGHLQGNLYYNAMGSALMEIPACIVAAGMLDSPSTGRRLSVTIFYLCGAVSCLMLVLFRATFLANCESQAAPRHNAGHGCLVPNIVDLGCRAPIRRLHLIRGTVEHQ</sequence>
<feature type="transmembrane region" description="Helical" evidence="6">
    <location>
        <begin position="403"/>
        <end position="425"/>
    </location>
</feature>
<evidence type="ECO:0000256" key="6">
    <source>
        <dbReference type="SAM" id="Phobius"/>
    </source>
</evidence>
<feature type="transmembrane region" description="Helical" evidence="6">
    <location>
        <begin position="125"/>
        <end position="144"/>
    </location>
</feature>
<keyword evidence="3 6" id="KW-1133">Transmembrane helix</keyword>
<evidence type="ECO:0000259" key="7">
    <source>
        <dbReference type="PROSITE" id="PS50850"/>
    </source>
</evidence>
<dbReference type="Gene3D" id="1.20.1250.20">
    <property type="entry name" value="MFS general substrate transporter like domains"/>
    <property type="match status" value="1"/>
</dbReference>
<name>A0AAE0FR89_9CHLO</name>
<dbReference type="InterPro" id="IPR011701">
    <property type="entry name" value="MFS"/>
</dbReference>
<evidence type="ECO:0000256" key="3">
    <source>
        <dbReference type="ARBA" id="ARBA00022989"/>
    </source>
</evidence>
<dbReference type="SUPFAM" id="SSF103473">
    <property type="entry name" value="MFS general substrate transporter"/>
    <property type="match status" value="1"/>
</dbReference>
<dbReference type="PANTHER" id="PTHR24064">
    <property type="entry name" value="SOLUTE CARRIER FAMILY 22 MEMBER"/>
    <property type="match status" value="1"/>
</dbReference>